<gene>
    <name evidence="2" type="ORF">NC797_15360</name>
</gene>
<reference evidence="2" key="1">
    <citation type="submission" date="2022-06" db="EMBL/GenBank/DDBJ databases">
        <title>Aquibacillus sp. a new bacterium isolated from soil saline samples.</title>
        <authorList>
            <person name="Galisteo C."/>
            <person name="De La Haba R."/>
            <person name="Sanchez-Porro C."/>
            <person name="Ventosa A."/>
        </authorList>
    </citation>
    <scope>NUCLEOTIDE SEQUENCE</scope>
    <source>
        <strain evidence="2">3ASR75-11</strain>
    </source>
</reference>
<evidence type="ECO:0000313" key="2">
    <source>
        <dbReference type="EMBL" id="MDC3425885.1"/>
    </source>
</evidence>
<dbReference type="EMBL" id="JAMQKB010000023">
    <property type="protein sequence ID" value="MDC3425885.1"/>
    <property type="molecule type" value="Genomic_DNA"/>
</dbReference>
<feature type="domain" description="STAS" evidence="1">
    <location>
        <begin position="4"/>
        <end position="107"/>
    </location>
</feature>
<dbReference type="AlphaFoldDB" id="A0A9X3WUE5"/>
<accession>A0A9X3WUE5</accession>
<name>A0A9X3WUE5_9BACI</name>
<dbReference type="PROSITE" id="PS50801">
    <property type="entry name" value="STAS"/>
    <property type="match status" value="1"/>
</dbReference>
<dbReference type="Proteomes" id="UP001145050">
    <property type="component" value="Unassembled WGS sequence"/>
</dbReference>
<comment type="caution">
    <text evidence="2">The sequence shown here is derived from an EMBL/GenBank/DDBJ whole genome shotgun (WGS) entry which is preliminary data.</text>
</comment>
<organism evidence="2 3">
    <name type="scientific">Terrihalobacillus insolitus</name>
    <dbReference type="NCBI Taxonomy" id="2950438"/>
    <lineage>
        <taxon>Bacteria</taxon>
        <taxon>Bacillati</taxon>
        <taxon>Bacillota</taxon>
        <taxon>Bacilli</taxon>
        <taxon>Bacillales</taxon>
        <taxon>Bacillaceae</taxon>
        <taxon>Terrihalobacillus</taxon>
    </lineage>
</organism>
<evidence type="ECO:0000313" key="3">
    <source>
        <dbReference type="Proteomes" id="UP001145050"/>
    </source>
</evidence>
<dbReference type="CDD" id="cd07043">
    <property type="entry name" value="STAS_anti-anti-sigma_factors"/>
    <property type="match status" value="1"/>
</dbReference>
<proteinExistence type="predicted"/>
<dbReference type="Pfam" id="PF01740">
    <property type="entry name" value="STAS"/>
    <property type="match status" value="1"/>
</dbReference>
<dbReference type="InterPro" id="IPR002645">
    <property type="entry name" value="STAS_dom"/>
</dbReference>
<dbReference type="Gene3D" id="3.30.750.24">
    <property type="entry name" value="STAS domain"/>
    <property type="match status" value="1"/>
</dbReference>
<dbReference type="InterPro" id="IPR036513">
    <property type="entry name" value="STAS_dom_sf"/>
</dbReference>
<dbReference type="PANTHER" id="PTHR33495">
    <property type="entry name" value="ANTI-SIGMA FACTOR ANTAGONIST TM_1081-RELATED-RELATED"/>
    <property type="match status" value="1"/>
</dbReference>
<evidence type="ECO:0000259" key="1">
    <source>
        <dbReference type="PROSITE" id="PS50801"/>
    </source>
</evidence>
<dbReference type="GO" id="GO:0043856">
    <property type="term" value="F:anti-sigma factor antagonist activity"/>
    <property type="evidence" value="ECO:0007669"/>
    <property type="project" value="TreeGrafter"/>
</dbReference>
<dbReference type="RefSeq" id="WP_272437704.1">
    <property type="nucleotide sequence ID" value="NZ_JAMQKB010000023.1"/>
</dbReference>
<sequence length="107" mass="12145">MESSIRVVKEENGICTFRVSGVLDYSTMNPFIEEIQSIEIGTKKVIVHFDELEFIDSTGIGAIINLVHDANAKNFKVEFQGINEEIEELFDTIGVFQIMEQLKMEEA</sequence>
<protein>
    <submittedName>
        <fullName evidence="2">STAS domain-containing protein</fullName>
    </submittedName>
</protein>
<dbReference type="SUPFAM" id="SSF52091">
    <property type="entry name" value="SpoIIaa-like"/>
    <property type="match status" value="1"/>
</dbReference>
<keyword evidence="3" id="KW-1185">Reference proteome</keyword>